<evidence type="ECO:0000256" key="6">
    <source>
        <dbReference type="ARBA" id="ARBA00022882"/>
    </source>
</evidence>
<keyword evidence="11" id="KW-0407">Ion channel</keyword>
<dbReference type="Gene3D" id="1.20.5.110">
    <property type="match status" value="1"/>
</dbReference>
<keyword evidence="2" id="KW-0813">Transport</keyword>
<gene>
    <name evidence="15" type="ORF">EDM22_14780</name>
</gene>
<dbReference type="Gene3D" id="1.10.287.70">
    <property type="match status" value="1"/>
</dbReference>
<keyword evidence="5" id="KW-0631">Potassium channel</keyword>
<accession>A0A3M8A4K5</accession>
<dbReference type="SUPFAM" id="SSF81324">
    <property type="entry name" value="Voltage-gated potassium channels"/>
    <property type="match status" value="1"/>
</dbReference>
<evidence type="ECO:0000256" key="3">
    <source>
        <dbReference type="ARBA" id="ARBA00022538"/>
    </source>
</evidence>
<dbReference type="RefSeq" id="WP_122937853.1">
    <property type="nucleotide sequence ID" value="NZ_JBHSNT010000099.1"/>
</dbReference>
<evidence type="ECO:0000256" key="4">
    <source>
        <dbReference type="ARBA" id="ARBA00022692"/>
    </source>
</evidence>
<keyword evidence="7" id="KW-0630">Potassium</keyword>
<dbReference type="InterPro" id="IPR027359">
    <property type="entry name" value="Volt_channel_dom_sf"/>
</dbReference>
<feature type="compositionally biased region" description="Gly residues" evidence="12">
    <location>
        <begin position="229"/>
        <end position="238"/>
    </location>
</feature>
<proteinExistence type="predicted"/>
<evidence type="ECO:0000256" key="9">
    <source>
        <dbReference type="ARBA" id="ARBA00023065"/>
    </source>
</evidence>
<dbReference type="GO" id="GO:0001508">
    <property type="term" value="P:action potential"/>
    <property type="evidence" value="ECO:0007669"/>
    <property type="project" value="TreeGrafter"/>
</dbReference>
<evidence type="ECO:0000256" key="8">
    <source>
        <dbReference type="ARBA" id="ARBA00022989"/>
    </source>
</evidence>
<evidence type="ECO:0000259" key="14">
    <source>
        <dbReference type="Pfam" id="PF00520"/>
    </source>
</evidence>
<dbReference type="InterPro" id="IPR005821">
    <property type="entry name" value="Ion_trans_dom"/>
</dbReference>
<evidence type="ECO:0000313" key="15">
    <source>
        <dbReference type="EMBL" id="RNB46056.1"/>
    </source>
</evidence>
<evidence type="ECO:0000256" key="12">
    <source>
        <dbReference type="SAM" id="MobiDB-lite"/>
    </source>
</evidence>
<keyword evidence="16" id="KW-1185">Reference proteome</keyword>
<dbReference type="Proteomes" id="UP000275048">
    <property type="component" value="Unassembled WGS sequence"/>
</dbReference>
<dbReference type="PANTHER" id="PTHR11537">
    <property type="entry name" value="VOLTAGE-GATED POTASSIUM CHANNEL"/>
    <property type="match status" value="1"/>
</dbReference>
<dbReference type="PANTHER" id="PTHR11537:SF254">
    <property type="entry name" value="POTASSIUM VOLTAGE-GATED CHANNEL PROTEIN SHAB"/>
    <property type="match status" value="1"/>
</dbReference>
<dbReference type="EMBL" id="RHHB01000038">
    <property type="protein sequence ID" value="RNB46056.1"/>
    <property type="molecule type" value="Genomic_DNA"/>
</dbReference>
<dbReference type="PRINTS" id="PR00169">
    <property type="entry name" value="KCHANNEL"/>
</dbReference>
<keyword evidence="4 13" id="KW-0812">Transmembrane</keyword>
<comment type="subcellular location">
    <subcellularLocation>
        <location evidence="1">Membrane</location>
        <topology evidence="1">Multi-pass membrane protein</topology>
    </subcellularLocation>
</comment>
<name>A0A3M8A4K5_9MICO</name>
<sequence>MARVRSELKSTGYEIFIGVLSVLSIVNLVLMYAVVQDEALDAVLGLMNGLFSLIFLIDFTYRLATAPKRGAYFFRHFGWADLLASLPLPQFKILRVFRLVRVYRLLAALGPRTVMRTLVKDRAGSALYALLIMGVLVLQFGSLMMLRVEQYAPGANITSASDALWYTVVTISTVGYGDQYPVTDLGRVVGGVIIVVGVGIFGTFTGYLANLFLAPRKGDAAEPAAPDAGGSGEEGPAA</sequence>
<reference evidence="15 16" key="1">
    <citation type="submission" date="2018-10" db="EMBL/GenBank/DDBJ databases">
        <title>Isolation, diversity and antibacterial activity of antinobacteria from the wheat rhizosphere soil.</title>
        <authorList>
            <person name="Sun T."/>
        </authorList>
    </citation>
    <scope>NUCLEOTIDE SEQUENCE [LARGE SCALE GENOMIC DNA]</scope>
    <source>
        <strain evidence="15 16">SJ-23</strain>
    </source>
</reference>
<evidence type="ECO:0000256" key="13">
    <source>
        <dbReference type="SAM" id="Phobius"/>
    </source>
</evidence>
<feature type="transmembrane region" description="Helical" evidence="13">
    <location>
        <begin position="39"/>
        <end position="59"/>
    </location>
</feature>
<evidence type="ECO:0000256" key="2">
    <source>
        <dbReference type="ARBA" id="ARBA00022448"/>
    </source>
</evidence>
<feature type="transmembrane region" description="Helical" evidence="13">
    <location>
        <begin position="188"/>
        <end position="209"/>
    </location>
</feature>
<dbReference type="Gene3D" id="1.20.120.350">
    <property type="entry name" value="Voltage-gated potassium channels. Chain C"/>
    <property type="match status" value="1"/>
</dbReference>
<evidence type="ECO:0000313" key="16">
    <source>
        <dbReference type="Proteomes" id="UP000275048"/>
    </source>
</evidence>
<dbReference type="GO" id="GO:0005249">
    <property type="term" value="F:voltage-gated potassium channel activity"/>
    <property type="evidence" value="ECO:0007669"/>
    <property type="project" value="InterPro"/>
</dbReference>
<feature type="transmembrane region" description="Helical" evidence="13">
    <location>
        <begin position="12"/>
        <end position="33"/>
    </location>
</feature>
<keyword evidence="6" id="KW-0851">Voltage-gated channel</keyword>
<feature type="transmembrane region" description="Helical" evidence="13">
    <location>
        <begin position="125"/>
        <end position="146"/>
    </location>
</feature>
<keyword evidence="8 13" id="KW-1133">Transmembrane helix</keyword>
<dbReference type="Pfam" id="PF00520">
    <property type="entry name" value="Ion_trans"/>
    <property type="match status" value="1"/>
</dbReference>
<evidence type="ECO:0000256" key="7">
    <source>
        <dbReference type="ARBA" id="ARBA00022958"/>
    </source>
</evidence>
<evidence type="ECO:0000256" key="11">
    <source>
        <dbReference type="ARBA" id="ARBA00023303"/>
    </source>
</evidence>
<feature type="region of interest" description="Disordered" evidence="12">
    <location>
        <begin position="219"/>
        <end position="238"/>
    </location>
</feature>
<evidence type="ECO:0000256" key="5">
    <source>
        <dbReference type="ARBA" id="ARBA00022826"/>
    </source>
</evidence>
<feature type="domain" description="Ion transport" evidence="14">
    <location>
        <begin position="13"/>
        <end position="212"/>
    </location>
</feature>
<organism evidence="15 16">
    <name type="scientific">Agromyces tardus</name>
    <dbReference type="NCBI Taxonomy" id="2583849"/>
    <lineage>
        <taxon>Bacteria</taxon>
        <taxon>Bacillati</taxon>
        <taxon>Actinomycetota</taxon>
        <taxon>Actinomycetes</taxon>
        <taxon>Micrococcales</taxon>
        <taxon>Microbacteriaceae</taxon>
        <taxon>Agromyces</taxon>
    </lineage>
</organism>
<dbReference type="OrthoDB" id="9799090at2"/>
<protein>
    <submittedName>
        <fullName evidence="15">Ion transporter</fullName>
    </submittedName>
</protein>
<comment type="caution">
    <text evidence="15">The sequence shown here is derived from an EMBL/GenBank/DDBJ whole genome shotgun (WGS) entry which is preliminary data.</text>
</comment>
<dbReference type="GO" id="GO:0008076">
    <property type="term" value="C:voltage-gated potassium channel complex"/>
    <property type="evidence" value="ECO:0007669"/>
    <property type="project" value="InterPro"/>
</dbReference>
<dbReference type="AlphaFoldDB" id="A0A3M8A4K5"/>
<evidence type="ECO:0000256" key="10">
    <source>
        <dbReference type="ARBA" id="ARBA00023136"/>
    </source>
</evidence>
<keyword evidence="9" id="KW-0406">Ion transport</keyword>
<dbReference type="InterPro" id="IPR028325">
    <property type="entry name" value="VG_K_chnl"/>
</dbReference>
<keyword evidence="3" id="KW-0633">Potassium transport</keyword>
<evidence type="ECO:0000256" key="1">
    <source>
        <dbReference type="ARBA" id="ARBA00004141"/>
    </source>
</evidence>
<keyword evidence="10 13" id="KW-0472">Membrane</keyword>